<keyword evidence="3 10" id="KW-0444">Lipid biosynthesis</keyword>
<keyword evidence="5 10" id="KW-0443">Lipid metabolism</keyword>
<dbReference type="Pfam" id="PF02504">
    <property type="entry name" value="FA_synthesis"/>
    <property type="match status" value="1"/>
</dbReference>
<keyword evidence="6 10" id="KW-0594">Phospholipid biosynthesis</keyword>
<keyword evidence="4 10" id="KW-0808">Transferase</keyword>
<keyword evidence="12" id="KW-1185">Reference proteome</keyword>
<dbReference type="GO" id="GO:0008654">
    <property type="term" value="P:phospholipid biosynthetic process"/>
    <property type="evidence" value="ECO:0007669"/>
    <property type="project" value="UniProtKB-KW"/>
</dbReference>
<dbReference type="GO" id="GO:0005737">
    <property type="term" value="C:cytoplasm"/>
    <property type="evidence" value="ECO:0007669"/>
    <property type="project" value="UniProtKB-SubCell"/>
</dbReference>
<accession>A0A1G6RT26</accession>
<name>A0A1G6RT26_PEPNI</name>
<dbReference type="InterPro" id="IPR012281">
    <property type="entry name" value="Phospholipid_synth_PlsX-like"/>
</dbReference>
<comment type="function">
    <text evidence="10">Catalyzes the reversible formation of acyl-phosphate (acyl-PO(4)) from acyl-[acyl-carrier-protein] (acyl-ACP). This enzyme utilizes acyl-ACP as fatty acyl donor, but not acyl-CoA.</text>
</comment>
<evidence type="ECO:0000256" key="10">
    <source>
        <dbReference type="HAMAP-Rule" id="MF_00019"/>
    </source>
</evidence>
<proteinExistence type="inferred from homology"/>
<evidence type="ECO:0000256" key="2">
    <source>
        <dbReference type="ARBA" id="ARBA00022490"/>
    </source>
</evidence>
<gene>
    <name evidence="10" type="primary">plsX</name>
    <name evidence="11" type="ORF">SAMN04489866_10197</name>
</gene>
<evidence type="ECO:0000256" key="1">
    <source>
        <dbReference type="ARBA" id="ARBA00001232"/>
    </source>
</evidence>
<dbReference type="SUPFAM" id="SSF53659">
    <property type="entry name" value="Isocitrate/Isopropylmalate dehydrogenase-like"/>
    <property type="match status" value="1"/>
</dbReference>
<dbReference type="InterPro" id="IPR003664">
    <property type="entry name" value="FA_synthesis"/>
</dbReference>
<comment type="subcellular location">
    <subcellularLocation>
        <location evidence="10">Cytoplasm</location>
    </subcellularLocation>
    <text evidence="10">Associated with the membrane possibly through PlsY.</text>
</comment>
<dbReference type="PANTHER" id="PTHR30100">
    <property type="entry name" value="FATTY ACID/PHOSPHOLIPID SYNTHESIS PROTEIN PLSX"/>
    <property type="match status" value="1"/>
</dbReference>
<reference evidence="11 12" key="1">
    <citation type="submission" date="2016-10" db="EMBL/GenBank/DDBJ databases">
        <authorList>
            <person name="de Groot N.N."/>
        </authorList>
    </citation>
    <scope>NUCLEOTIDE SEQUENCE [LARGE SCALE GENOMIC DNA]</scope>
    <source>
        <strain evidence="11 12">DSM 20475</strain>
    </source>
</reference>
<dbReference type="PIRSF" id="PIRSF002465">
    <property type="entry name" value="Phsphlp_syn_PlsX"/>
    <property type="match status" value="1"/>
</dbReference>
<dbReference type="HAMAP" id="MF_00019">
    <property type="entry name" value="PlsX"/>
    <property type="match status" value="1"/>
</dbReference>
<evidence type="ECO:0000256" key="4">
    <source>
        <dbReference type="ARBA" id="ARBA00022679"/>
    </source>
</evidence>
<evidence type="ECO:0000256" key="6">
    <source>
        <dbReference type="ARBA" id="ARBA00023209"/>
    </source>
</evidence>
<comment type="catalytic activity">
    <reaction evidence="1 10">
        <text>a fatty acyl-[ACP] + phosphate = an acyl phosphate + holo-[ACP]</text>
        <dbReference type="Rhea" id="RHEA:42292"/>
        <dbReference type="Rhea" id="RHEA-COMP:9685"/>
        <dbReference type="Rhea" id="RHEA-COMP:14125"/>
        <dbReference type="ChEBI" id="CHEBI:43474"/>
        <dbReference type="ChEBI" id="CHEBI:59918"/>
        <dbReference type="ChEBI" id="CHEBI:64479"/>
        <dbReference type="ChEBI" id="CHEBI:138651"/>
        <dbReference type="EC" id="2.3.1.274"/>
    </reaction>
</comment>
<dbReference type="Gene3D" id="3.40.718.10">
    <property type="entry name" value="Isopropylmalate Dehydrogenase"/>
    <property type="match status" value="1"/>
</dbReference>
<dbReference type="GO" id="GO:0006633">
    <property type="term" value="P:fatty acid biosynthetic process"/>
    <property type="evidence" value="ECO:0007669"/>
    <property type="project" value="UniProtKB-UniRule"/>
</dbReference>
<dbReference type="RefSeq" id="WP_091790796.1">
    <property type="nucleotide sequence ID" value="NZ_FNAF01000001.1"/>
</dbReference>
<evidence type="ECO:0000256" key="9">
    <source>
        <dbReference type="ARBA" id="ARBA00046608"/>
    </source>
</evidence>
<protein>
    <recommendedName>
        <fullName evidence="8 10">Phosphate acyltransferase</fullName>
        <ecNumber evidence="8 10">2.3.1.274</ecNumber>
    </recommendedName>
    <alternativeName>
        <fullName evidence="10">Acyl-ACP phosphotransacylase</fullName>
    </alternativeName>
    <alternativeName>
        <fullName evidence="10">Acyl-[acyl-carrier-protein]--phosphate acyltransferase</fullName>
    </alternativeName>
    <alternativeName>
        <fullName evidence="10">Phosphate-acyl-ACP acyltransferase</fullName>
    </alternativeName>
</protein>
<dbReference type="NCBIfam" id="TIGR00182">
    <property type="entry name" value="plsX"/>
    <property type="match status" value="1"/>
</dbReference>
<comment type="similarity">
    <text evidence="10">Belongs to the PlsX family.</text>
</comment>
<dbReference type="EMBL" id="FNAF01000001">
    <property type="protein sequence ID" value="SDD07106.1"/>
    <property type="molecule type" value="Genomic_DNA"/>
</dbReference>
<dbReference type="GO" id="GO:0043811">
    <property type="term" value="F:phosphate:acyl-[acyl carrier protein] acyltransferase activity"/>
    <property type="evidence" value="ECO:0007669"/>
    <property type="project" value="UniProtKB-UniRule"/>
</dbReference>
<sequence length="332" mass="35642">MKIAVDAMGGDHAPGEVVKGACEALKQFPVIEKIVLVGDETRIKPLLAEEVVDRIDILHTDEVIGMDEHPATAFRQKKQASIRLATDLVRDGVCDGIVSCGSTGAQMASAIFRLGRIKGIKRPAIAVLLPTLNGPKLLVDAGANTQVDPQNLLDFATMGAIYMQLLNHHPARVALINNGAEEEKGSDLTQAAHQTLKASSLNFIGNIEGREITEGVADVMVCDGFTGNVILKTLEGFGKNIFTLLKRDIQKHLRFKLGALLLKPAFYELKHQLDPKVVGGAPLLGVRGVSIVCHGNSDHTAVLNGIQVAKQCIEADLIAQIEEAVECEQTED</sequence>
<keyword evidence="7 10" id="KW-1208">Phospholipid metabolism</keyword>
<dbReference type="Proteomes" id="UP000198995">
    <property type="component" value="Unassembled WGS sequence"/>
</dbReference>
<evidence type="ECO:0000313" key="12">
    <source>
        <dbReference type="Proteomes" id="UP000198995"/>
    </source>
</evidence>
<dbReference type="AlphaFoldDB" id="A0A1G6RT26"/>
<evidence type="ECO:0000256" key="5">
    <source>
        <dbReference type="ARBA" id="ARBA00023098"/>
    </source>
</evidence>
<dbReference type="UniPathway" id="UPA00085"/>
<dbReference type="STRING" id="2741.SAMN04489866_10197"/>
<comment type="subunit">
    <text evidence="9 10">Homodimer. Probably interacts with PlsY.</text>
</comment>
<keyword evidence="11" id="KW-0012">Acyltransferase</keyword>
<organism evidence="11 12">
    <name type="scientific">Peptococcus niger</name>
    <dbReference type="NCBI Taxonomy" id="2741"/>
    <lineage>
        <taxon>Bacteria</taxon>
        <taxon>Bacillati</taxon>
        <taxon>Bacillota</taxon>
        <taxon>Clostridia</taxon>
        <taxon>Eubacteriales</taxon>
        <taxon>Peptococcaceae</taxon>
        <taxon>Peptococcus</taxon>
    </lineage>
</organism>
<evidence type="ECO:0000256" key="3">
    <source>
        <dbReference type="ARBA" id="ARBA00022516"/>
    </source>
</evidence>
<dbReference type="OrthoDB" id="9806408at2"/>
<dbReference type="EC" id="2.3.1.274" evidence="8 10"/>
<evidence type="ECO:0000313" key="11">
    <source>
        <dbReference type="EMBL" id="SDD07106.1"/>
    </source>
</evidence>
<dbReference type="PANTHER" id="PTHR30100:SF1">
    <property type="entry name" value="PHOSPHATE ACYLTRANSFERASE"/>
    <property type="match status" value="1"/>
</dbReference>
<comment type="pathway">
    <text evidence="10">Lipid metabolism; phospholipid metabolism.</text>
</comment>
<evidence type="ECO:0000256" key="8">
    <source>
        <dbReference type="ARBA" id="ARBA00024069"/>
    </source>
</evidence>
<evidence type="ECO:0000256" key="7">
    <source>
        <dbReference type="ARBA" id="ARBA00023264"/>
    </source>
</evidence>
<keyword evidence="2 10" id="KW-0963">Cytoplasm</keyword>